<dbReference type="EMBL" id="JBHFEH010000152">
    <property type="protein sequence ID" value="KAL2045370.1"/>
    <property type="molecule type" value="Genomic_DNA"/>
</dbReference>
<keyword evidence="1" id="KW-0378">Hydrolase</keyword>
<protein>
    <recommendedName>
        <fullName evidence="2">Serine hydrolase domain-containing protein</fullName>
    </recommendedName>
</protein>
<comment type="caution">
    <text evidence="3">The sequence shown here is derived from an EMBL/GenBank/DDBJ whole genome shotgun (WGS) entry which is preliminary data.</text>
</comment>
<feature type="domain" description="Serine hydrolase" evidence="2">
    <location>
        <begin position="2"/>
        <end position="216"/>
    </location>
</feature>
<dbReference type="Pfam" id="PF03959">
    <property type="entry name" value="FSH1"/>
    <property type="match status" value="1"/>
</dbReference>
<dbReference type="SUPFAM" id="SSF53474">
    <property type="entry name" value="alpha/beta-Hydrolases"/>
    <property type="match status" value="1"/>
</dbReference>
<dbReference type="InterPro" id="IPR029058">
    <property type="entry name" value="AB_hydrolase_fold"/>
</dbReference>
<name>A0ABR4AIU8_9LECA</name>
<dbReference type="InterPro" id="IPR050593">
    <property type="entry name" value="LovG"/>
</dbReference>
<organism evidence="3 4">
    <name type="scientific">Lepraria finkii</name>
    <dbReference type="NCBI Taxonomy" id="1340010"/>
    <lineage>
        <taxon>Eukaryota</taxon>
        <taxon>Fungi</taxon>
        <taxon>Dikarya</taxon>
        <taxon>Ascomycota</taxon>
        <taxon>Pezizomycotina</taxon>
        <taxon>Lecanoromycetes</taxon>
        <taxon>OSLEUM clade</taxon>
        <taxon>Lecanoromycetidae</taxon>
        <taxon>Lecanorales</taxon>
        <taxon>Lecanorineae</taxon>
        <taxon>Stereocaulaceae</taxon>
        <taxon>Lepraria</taxon>
    </lineage>
</organism>
<dbReference type="PANTHER" id="PTHR48070:SF4">
    <property type="entry name" value="ESTERASE ALNB"/>
    <property type="match status" value="1"/>
</dbReference>
<evidence type="ECO:0000313" key="4">
    <source>
        <dbReference type="Proteomes" id="UP001590951"/>
    </source>
</evidence>
<evidence type="ECO:0000313" key="3">
    <source>
        <dbReference type="EMBL" id="KAL2045370.1"/>
    </source>
</evidence>
<sequence length="233" mass="25851">MRFLCLHGLGTSADIFRSQLGPIVSELEKDGSATFFFLQGSVEQPISKEIEGLYDGPYYGYFNCDYTIDGEGPDSIKEAIRNGTFQKSVSEAYTLLYDVLQEEGPFDGVIGFSHGATLAFAFLLQHAQNNPLEPPYTLFRCAVFISSLAPLGEDGVRLKYNNSAGPLLKIPTLHITGKVDAMYSESLNMYKLCDDHTAKLVRHDSGHWIPRDRKTIMVLAKAIEDLVSRSTII</sequence>
<proteinExistence type="predicted"/>
<dbReference type="Proteomes" id="UP001590951">
    <property type="component" value="Unassembled WGS sequence"/>
</dbReference>
<dbReference type="Gene3D" id="3.40.50.1820">
    <property type="entry name" value="alpha/beta hydrolase"/>
    <property type="match status" value="1"/>
</dbReference>
<reference evidence="3 4" key="1">
    <citation type="submission" date="2024-09" db="EMBL/GenBank/DDBJ databases">
        <title>Rethinking Asexuality: The Enigmatic Case of Functional Sexual Genes in Lepraria (Stereocaulaceae).</title>
        <authorList>
            <person name="Doellman M."/>
            <person name="Sun Y."/>
            <person name="Barcenas-Pena A."/>
            <person name="Lumbsch H.T."/>
            <person name="Grewe F."/>
        </authorList>
    </citation>
    <scope>NUCLEOTIDE SEQUENCE [LARGE SCALE GENOMIC DNA]</scope>
    <source>
        <strain evidence="3 4">Grewe 0041</strain>
    </source>
</reference>
<evidence type="ECO:0000256" key="1">
    <source>
        <dbReference type="ARBA" id="ARBA00022801"/>
    </source>
</evidence>
<accession>A0ABR4AIU8</accession>
<keyword evidence="4" id="KW-1185">Reference proteome</keyword>
<evidence type="ECO:0000259" key="2">
    <source>
        <dbReference type="Pfam" id="PF03959"/>
    </source>
</evidence>
<gene>
    <name evidence="3" type="ORF">ABVK25_012166</name>
</gene>
<dbReference type="PANTHER" id="PTHR48070">
    <property type="entry name" value="ESTERASE OVCA2"/>
    <property type="match status" value="1"/>
</dbReference>
<dbReference type="InterPro" id="IPR005645">
    <property type="entry name" value="FSH-like_dom"/>
</dbReference>